<dbReference type="RefSeq" id="WP_145290637.1">
    <property type="nucleotide sequence ID" value="NZ_CP036291.1"/>
</dbReference>
<comment type="subcellular location">
    <subcellularLocation>
        <location evidence="1">Membrane</location>
        <topology evidence="1">Multi-pass membrane protein</topology>
    </subcellularLocation>
</comment>
<dbReference type="InterPro" id="IPR006696">
    <property type="entry name" value="DUF423"/>
</dbReference>
<feature type="transmembrane region" description="Helical" evidence="6">
    <location>
        <begin position="107"/>
        <end position="131"/>
    </location>
</feature>
<evidence type="ECO:0000256" key="3">
    <source>
        <dbReference type="ARBA" id="ARBA00022692"/>
    </source>
</evidence>
<evidence type="ECO:0000256" key="1">
    <source>
        <dbReference type="ARBA" id="ARBA00004141"/>
    </source>
</evidence>
<dbReference type="GO" id="GO:0005886">
    <property type="term" value="C:plasma membrane"/>
    <property type="evidence" value="ECO:0007669"/>
    <property type="project" value="TreeGrafter"/>
</dbReference>
<dbReference type="OrthoDB" id="9802121at2"/>
<keyword evidence="5 6" id="KW-0472">Membrane</keyword>
<keyword evidence="4 6" id="KW-1133">Transmembrane helix</keyword>
<dbReference type="PANTHER" id="PTHR43461">
    <property type="entry name" value="TRANSMEMBRANE PROTEIN 256"/>
    <property type="match status" value="1"/>
</dbReference>
<dbReference type="PANTHER" id="PTHR43461:SF1">
    <property type="entry name" value="TRANSMEMBRANE PROTEIN 256"/>
    <property type="match status" value="1"/>
</dbReference>
<evidence type="ECO:0000256" key="5">
    <source>
        <dbReference type="ARBA" id="ARBA00023136"/>
    </source>
</evidence>
<evidence type="ECO:0000256" key="2">
    <source>
        <dbReference type="ARBA" id="ARBA00009694"/>
    </source>
</evidence>
<evidence type="ECO:0008006" key="9">
    <source>
        <dbReference type="Google" id="ProtNLM"/>
    </source>
</evidence>
<dbReference type="AlphaFoldDB" id="A0A518DHR2"/>
<name>A0A518DHR2_9BACT</name>
<organism evidence="7 8">
    <name type="scientific">Pirellulimonas nuda</name>
    <dbReference type="NCBI Taxonomy" id="2528009"/>
    <lineage>
        <taxon>Bacteria</taxon>
        <taxon>Pseudomonadati</taxon>
        <taxon>Planctomycetota</taxon>
        <taxon>Planctomycetia</taxon>
        <taxon>Pirellulales</taxon>
        <taxon>Lacipirellulaceae</taxon>
        <taxon>Pirellulimonas</taxon>
    </lineage>
</organism>
<proteinExistence type="inferred from homology"/>
<dbReference type="Proteomes" id="UP000317429">
    <property type="component" value="Chromosome"/>
</dbReference>
<evidence type="ECO:0000256" key="6">
    <source>
        <dbReference type="SAM" id="Phobius"/>
    </source>
</evidence>
<dbReference type="EMBL" id="CP036291">
    <property type="protein sequence ID" value="QDU91015.1"/>
    <property type="molecule type" value="Genomic_DNA"/>
</dbReference>
<dbReference type="Pfam" id="PF04241">
    <property type="entry name" value="DUF423"/>
    <property type="match status" value="1"/>
</dbReference>
<keyword evidence="8" id="KW-1185">Reference proteome</keyword>
<evidence type="ECO:0000256" key="4">
    <source>
        <dbReference type="ARBA" id="ARBA00022989"/>
    </source>
</evidence>
<comment type="similarity">
    <text evidence="2">Belongs to the UPF0382 family.</text>
</comment>
<gene>
    <name evidence="7" type="ORF">Pla175_44310</name>
</gene>
<evidence type="ECO:0000313" key="8">
    <source>
        <dbReference type="Proteomes" id="UP000317429"/>
    </source>
</evidence>
<feature type="transmembrane region" description="Helical" evidence="6">
    <location>
        <begin position="52"/>
        <end position="68"/>
    </location>
</feature>
<dbReference type="KEGG" id="pnd:Pla175_44310"/>
<reference evidence="7 8" key="1">
    <citation type="submission" date="2019-02" db="EMBL/GenBank/DDBJ databases">
        <title>Deep-cultivation of Planctomycetes and their phenomic and genomic characterization uncovers novel biology.</title>
        <authorList>
            <person name="Wiegand S."/>
            <person name="Jogler M."/>
            <person name="Boedeker C."/>
            <person name="Pinto D."/>
            <person name="Vollmers J."/>
            <person name="Rivas-Marin E."/>
            <person name="Kohn T."/>
            <person name="Peeters S.H."/>
            <person name="Heuer A."/>
            <person name="Rast P."/>
            <person name="Oberbeckmann S."/>
            <person name="Bunk B."/>
            <person name="Jeske O."/>
            <person name="Meyerdierks A."/>
            <person name="Storesund J.E."/>
            <person name="Kallscheuer N."/>
            <person name="Luecker S."/>
            <person name="Lage O.M."/>
            <person name="Pohl T."/>
            <person name="Merkel B.J."/>
            <person name="Hornburger P."/>
            <person name="Mueller R.-W."/>
            <person name="Bruemmer F."/>
            <person name="Labrenz M."/>
            <person name="Spormann A.M."/>
            <person name="Op den Camp H."/>
            <person name="Overmann J."/>
            <person name="Amann R."/>
            <person name="Jetten M.S.M."/>
            <person name="Mascher T."/>
            <person name="Medema M.H."/>
            <person name="Devos D.P."/>
            <person name="Kaster A.-K."/>
            <person name="Ovreas L."/>
            <person name="Rohde M."/>
            <person name="Galperin M.Y."/>
            <person name="Jogler C."/>
        </authorList>
    </citation>
    <scope>NUCLEOTIDE SEQUENCE [LARGE SCALE GENOMIC DNA]</scope>
    <source>
        <strain evidence="7 8">Pla175</strain>
    </source>
</reference>
<keyword evidence="3 6" id="KW-0812">Transmembrane</keyword>
<sequence length="140" mass="14436">MTSRLLSLGALLAAIAVAIGAFGAHVLPDYLSKAGYDDAAIAQRLDTFETGARYQMYAAIGICLSGLAQREARRRTLAAAGWLLLAGAAIFCGLLYALALVAPELGWLGAIVPIGGVAMIAGWGALAIGAWPRRGAQKIP</sequence>
<evidence type="ECO:0000313" key="7">
    <source>
        <dbReference type="EMBL" id="QDU91015.1"/>
    </source>
</evidence>
<feature type="transmembrane region" description="Helical" evidence="6">
    <location>
        <begin position="80"/>
        <end position="101"/>
    </location>
</feature>
<accession>A0A518DHR2</accession>
<protein>
    <recommendedName>
        <fullName evidence="9">DUF423 domain-containing protein</fullName>
    </recommendedName>
</protein>